<organism evidence="1">
    <name type="scientific">Leptospira borgpetersenii serovar Ballum</name>
    <dbReference type="NCBI Taxonomy" id="280505"/>
    <lineage>
        <taxon>Bacteria</taxon>
        <taxon>Pseudomonadati</taxon>
        <taxon>Spirochaetota</taxon>
        <taxon>Spirochaetia</taxon>
        <taxon>Leptospirales</taxon>
        <taxon>Leptospiraceae</taxon>
        <taxon>Leptospira</taxon>
    </lineage>
</organism>
<dbReference type="AlphaFoldDB" id="A0A0S2IT75"/>
<reference evidence="1 2" key="1">
    <citation type="journal article" date="2015" name="PLoS Negl. Trop. Dis.">
        <title>Distribution of Plasmids in Distinct Leptospira Pathogenic Species.</title>
        <authorList>
            <person name="Wang Y."/>
            <person name="Zhuang X."/>
            <person name="Zhong Y."/>
            <person name="Zhang C."/>
            <person name="Zhang Y."/>
            <person name="Zeng L."/>
            <person name="Zhu Y."/>
            <person name="He P."/>
            <person name="Dong K."/>
            <person name="Pal U."/>
            <person name="Guo X."/>
            <person name="Qin J."/>
        </authorList>
    </citation>
    <scope>NUCLEOTIDE SEQUENCE [LARGE SCALE GENOMIC DNA]</scope>
    <source>
        <strain evidence="1 2">56604</strain>
    </source>
</reference>
<name>A0A0S2IT75_LEPBO</name>
<protein>
    <submittedName>
        <fullName evidence="1">Uncharacterized protein</fullName>
    </submittedName>
</protein>
<proteinExistence type="predicted"/>
<evidence type="ECO:0000313" key="2">
    <source>
        <dbReference type="Proteomes" id="UP000058857"/>
    </source>
</evidence>
<accession>A0A0S2IT75</accession>
<gene>
    <name evidence="1" type="ORF">LBBP_02629</name>
</gene>
<dbReference type="Proteomes" id="UP000058857">
    <property type="component" value="Chromosome 1"/>
</dbReference>
<dbReference type="EMBL" id="CP012029">
    <property type="protein sequence ID" value="ALO26854.1"/>
    <property type="molecule type" value="Genomic_DNA"/>
</dbReference>
<evidence type="ECO:0000313" key="1">
    <source>
        <dbReference type="EMBL" id="ALO26854.1"/>
    </source>
</evidence>
<sequence>MRSPNFALQRVRFKIFYFYKVKFRLVSPLYSSNNSLLS</sequence>